<gene>
    <name evidence="2" type="ORF">GF1_01930</name>
</gene>
<dbReference type="EMBL" id="AP024233">
    <property type="protein sequence ID" value="BCO07817.1"/>
    <property type="molecule type" value="Genomic_DNA"/>
</dbReference>
<dbReference type="RefSeq" id="WP_267927759.1">
    <property type="nucleotide sequence ID" value="NZ_AP024233.1"/>
</dbReference>
<dbReference type="AlphaFoldDB" id="A0A915TZU9"/>
<dbReference type="KEGG" id="ddu:GF1_01930"/>
<feature type="region of interest" description="Disordered" evidence="1">
    <location>
        <begin position="37"/>
        <end position="92"/>
    </location>
</feature>
<dbReference type="SUPFAM" id="SSF88713">
    <property type="entry name" value="Glycoside hydrolase/deacetylase"/>
    <property type="match status" value="1"/>
</dbReference>
<dbReference type="InterPro" id="IPR011330">
    <property type="entry name" value="Glyco_hydro/deAcase_b/a-brl"/>
</dbReference>
<name>A0A915TZU9_9BACT</name>
<dbReference type="Proteomes" id="UP001063350">
    <property type="component" value="Chromosome"/>
</dbReference>
<dbReference type="PANTHER" id="PTHR30105">
    <property type="entry name" value="UNCHARACTERIZED YIBQ-RELATED"/>
    <property type="match status" value="1"/>
</dbReference>
<organism evidence="2 3">
    <name type="scientific">Desulfolithobacter dissulfuricans</name>
    <dbReference type="NCBI Taxonomy" id="2795293"/>
    <lineage>
        <taxon>Bacteria</taxon>
        <taxon>Pseudomonadati</taxon>
        <taxon>Thermodesulfobacteriota</taxon>
        <taxon>Desulfobulbia</taxon>
        <taxon>Desulfobulbales</taxon>
        <taxon>Desulfobulbaceae</taxon>
        <taxon>Desulfolithobacter</taxon>
    </lineage>
</organism>
<reference evidence="2" key="1">
    <citation type="submission" date="2020-12" db="EMBL/GenBank/DDBJ databases">
        <title>Desulfobium dissulfuricans gen. nov., sp. nov., a novel mesophilic, sulfate-reducing bacterium isolated from a deep-sea hydrothermal vent.</title>
        <authorList>
            <person name="Hashimoto Y."/>
            <person name="Tame A."/>
            <person name="Sawayama S."/>
            <person name="Miyazaki J."/>
            <person name="Takai K."/>
            <person name="Nakagawa S."/>
        </authorList>
    </citation>
    <scope>NUCLEOTIDE SEQUENCE</scope>
    <source>
        <strain evidence="2">GF1</strain>
    </source>
</reference>
<evidence type="ECO:0000256" key="1">
    <source>
        <dbReference type="SAM" id="MobiDB-lite"/>
    </source>
</evidence>
<dbReference type="CDD" id="cd10936">
    <property type="entry name" value="CE4_DAC2"/>
    <property type="match status" value="1"/>
</dbReference>
<keyword evidence="3" id="KW-1185">Reference proteome</keyword>
<proteinExistence type="predicted"/>
<evidence type="ECO:0000313" key="3">
    <source>
        <dbReference type="Proteomes" id="UP001063350"/>
    </source>
</evidence>
<protein>
    <recommendedName>
        <fullName evidence="4">Divergent polysaccharide deacetylase family protein</fullName>
    </recommendedName>
</protein>
<feature type="compositionally biased region" description="Basic and acidic residues" evidence="1">
    <location>
        <begin position="37"/>
        <end position="46"/>
    </location>
</feature>
<dbReference type="InterPro" id="IPR006837">
    <property type="entry name" value="Divergent_DAC"/>
</dbReference>
<evidence type="ECO:0000313" key="2">
    <source>
        <dbReference type="EMBL" id="BCO07817.1"/>
    </source>
</evidence>
<dbReference type="Gene3D" id="3.20.20.370">
    <property type="entry name" value="Glycoside hydrolase/deacetylase"/>
    <property type="match status" value="1"/>
</dbReference>
<dbReference type="Pfam" id="PF04748">
    <property type="entry name" value="Polysacc_deac_2"/>
    <property type="match status" value="1"/>
</dbReference>
<sequence>MTGLQNFLFFFFSRGGLCSLLIGLVLGLGLAGCRDRQEPERADRPGRITAETVQARATAPTPAPPPFEEPDLPEPEVASGAGEETESGCCGGTGPVEIVPRIAIIIDDMGYHEKLGNRLIGLDMNLTFSFLPHAPFTLHQEELAYLAGRDILVHLPMEARNPAWDPGPGTLHVTDPPEILRSITRDNLLAVPHAIGANNHMGSKFTEDPAAMRQVLSVLARHGFFFIDSYTTPKSTGMKEAKKLGLPTGRRHVFLDNVHNQKDVCRQLERLVEKARADGWAIGIGHPNQATLQALTSCRDRLLRNARIVGVQELLQGG</sequence>
<accession>A0A915TZU9</accession>
<dbReference type="GO" id="GO:0005975">
    <property type="term" value="P:carbohydrate metabolic process"/>
    <property type="evidence" value="ECO:0007669"/>
    <property type="project" value="InterPro"/>
</dbReference>
<evidence type="ECO:0008006" key="4">
    <source>
        <dbReference type="Google" id="ProtNLM"/>
    </source>
</evidence>
<dbReference type="PANTHER" id="PTHR30105:SF2">
    <property type="entry name" value="DIVERGENT POLYSACCHARIDE DEACETYLASE SUPERFAMILY"/>
    <property type="match status" value="1"/>
</dbReference>